<proteinExistence type="predicted"/>
<dbReference type="Pfam" id="PF01926">
    <property type="entry name" value="MMR_HSR1"/>
    <property type="match status" value="1"/>
</dbReference>
<dbReference type="Gene3D" id="3.40.50.300">
    <property type="entry name" value="P-loop containing nucleotide triphosphate hydrolases"/>
    <property type="match status" value="1"/>
</dbReference>
<dbReference type="FunCoup" id="D9Q322">
    <property type="interactions" value="136"/>
</dbReference>
<reference evidence="3 4" key="1">
    <citation type="journal article" date="2010" name="Appl. Environ. Microbiol.">
        <title>The genome sequence of the crenarchaeon Acidilobus saccharovorans supports a new order, Acidilobales, and suggests an important ecological role in terrestrial acidic hot springs.</title>
        <authorList>
            <person name="Mardanov A.V."/>
            <person name="Svetlitchnyi V.A."/>
            <person name="Beletsky A.V."/>
            <person name="Prokofeva M.I."/>
            <person name="Bonch-Osmolovskaya E.A."/>
            <person name="Ravin N.V."/>
            <person name="Skryabin K.G."/>
        </authorList>
    </citation>
    <scope>NUCLEOTIDE SEQUENCE [LARGE SCALE GENOMIC DNA]</scope>
    <source>
        <strain evidence="4">DSM 16705 / JCM 18335 / VKM B-2471 / 345-15</strain>
    </source>
</reference>
<evidence type="ECO:0000259" key="2">
    <source>
        <dbReference type="Pfam" id="PF17835"/>
    </source>
</evidence>
<gene>
    <name evidence="3" type="ordered locus">ASAC_1305</name>
</gene>
<dbReference type="EMBL" id="CP001742">
    <property type="protein sequence ID" value="ADL19710.1"/>
    <property type="molecule type" value="Genomic_DNA"/>
</dbReference>
<feature type="domain" description="NOG1 N-terminal helical" evidence="2">
    <location>
        <begin position="45"/>
        <end position="165"/>
    </location>
</feature>
<evidence type="ECO:0000259" key="1">
    <source>
        <dbReference type="Pfam" id="PF01926"/>
    </source>
</evidence>
<accession>D9Q322</accession>
<evidence type="ECO:0000313" key="4">
    <source>
        <dbReference type="Proteomes" id="UP000000346"/>
    </source>
</evidence>
<dbReference type="GO" id="GO:0005525">
    <property type="term" value="F:GTP binding"/>
    <property type="evidence" value="ECO:0007669"/>
    <property type="project" value="InterPro"/>
</dbReference>
<name>D9Q322_ACIS3</name>
<organism evidence="3 4">
    <name type="scientific">Acidilobus saccharovorans (strain DSM 16705 / JCM 18335 / VKM B-2471 / 345-15)</name>
    <dbReference type="NCBI Taxonomy" id="666510"/>
    <lineage>
        <taxon>Archaea</taxon>
        <taxon>Thermoproteota</taxon>
        <taxon>Thermoprotei</taxon>
        <taxon>Acidilobales</taxon>
        <taxon>Acidilobaceae</taxon>
        <taxon>Acidilobus</taxon>
    </lineage>
</organism>
<dbReference type="eggNOG" id="arCOG00352">
    <property type="taxonomic scope" value="Archaea"/>
</dbReference>
<dbReference type="InParanoid" id="D9Q322"/>
<dbReference type="KEGG" id="asc:ASAC_1305"/>
<keyword evidence="4" id="KW-1185">Reference proteome</keyword>
<sequence>MGSARIKGQLLPDPAAIAKRIHVPSYSEVLQRIKNRYPHNVNAYERERRSLDLVKDVIVGKTEPVMQLRSLLRGLHPFYLRLLSISFDMEQVNRDIECVVKARTVAQRMWQSYRYRLLAAESEGEARAIGREARGRMMSQLKKCSHGLERLREVVKFLAGLPGIDVSKQIVIVSGPPNAGKSTFLSSVSRARPEIAPYPFTTKNVIVGHANVDGVEVQVIDTPGLLDRDPSQMNEVELRAVAALQELPGPVLYLVDPTPEAPLDLESQVSLLSRIRAMLGGSRRVLVVINKVDAVDSNRLNLVESTLLKSGITEHMKISALDKEACLEALRAVLKPKP</sequence>
<dbReference type="HOGENOM" id="CLU_011784_0_0_2"/>
<dbReference type="STRING" id="666510.ASAC_1305"/>
<dbReference type="Pfam" id="PF17835">
    <property type="entry name" value="NOG1_N"/>
    <property type="match status" value="1"/>
</dbReference>
<dbReference type="InterPro" id="IPR041623">
    <property type="entry name" value="NOG1_N"/>
</dbReference>
<dbReference type="AlphaFoldDB" id="D9Q322"/>
<dbReference type="SUPFAM" id="SSF52540">
    <property type="entry name" value="P-loop containing nucleoside triphosphate hydrolases"/>
    <property type="match status" value="1"/>
</dbReference>
<dbReference type="InterPro" id="IPR027417">
    <property type="entry name" value="P-loop_NTPase"/>
</dbReference>
<dbReference type="Gene3D" id="1.20.120.1190">
    <property type="match status" value="1"/>
</dbReference>
<protein>
    <submittedName>
        <fullName evidence="3">Putative GTP-binding protein</fullName>
    </submittedName>
</protein>
<dbReference type="Proteomes" id="UP000000346">
    <property type="component" value="Chromosome"/>
</dbReference>
<feature type="domain" description="G" evidence="1">
    <location>
        <begin position="171"/>
        <end position="291"/>
    </location>
</feature>
<dbReference type="PRINTS" id="PR00326">
    <property type="entry name" value="GTP1OBG"/>
</dbReference>
<evidence type="ECO:0000313" key="3">
    <source>
        <dbReference type="EMBL" id="ADL19710.1"/>
    </source>
</evidence>
<dbReference type="PANTHER" id="PTHR45759">
    <property type="entry name" value="NUCLEOLAR GTP-BINDING PROTEIN 1"/>
    <property type="match status" value="1"/>
</dbReference>
<dbReference type="InterPro" id="IPR006073">
    <property type="entry name" value="GTP-bd"/>
</dbReference>